<dbReference type="OrthoDB" id="1068736at2"/>
<evidence type="ECO:0000313" key="2">
    <source>
        <dbReference type="EMBL" id="TXJ60170.1"/>
    </source>
</evidence>
<evidence type="ECO:0000256" key="1">
    <source>
        <dbReference type="SAM" id="SignalP"/>
    </source>
</evidence>
<reference evidence="3" key="1">
    <citation type="submission" date="2019-05" db="EMBL/GenBank/DDBJ databases">
        <title>Prevotella brunnea sp. nov., isolated from a wound of a patient.</title>
        <authorList>
            <person name="Buhl M."/>
        </authorList>
    </citation>
    <scope>NUCLEOTIDE SEQUENCE [LARGE SCALE GENOMIC DNA]</scope>
    <source>
        <strain evidence="3">A2672</strain>
    </source>
</reference>
<name>A0A5C8GE52_9BACT</name>
<comment type="caution">
    <text evidence="2">The sequence shown here is derived from an EMBL/GenBank/DDBJ whole genome shotgun (WGS) entry which is preliminary data.</text>
</comment>
<sequence>MKKLLLLAIVAIFSLGASAQDLNPIKEAPAGTMKIYKRAGSAFYVRTNPETKKNELTLANQDTLPEMKVVFTADNQVYIQNPVSTWQLGSWVKGTISGNTITIPCGQCIGVSKDRTWGVMIGIMKQTDDKKKIVIDESLSNITYTINGDYIKLENTATKPLISGLGTYYSDEKSWTYNLDISSMYTFDAEATAGIETVATEANEGEVSNVTYYDLTGKRIEKAAKGVVIKKIEYKDGSVKTEKFIAK</sequence>
<organism evidence="2 3">
    <name type="scientific">Prevotella brunnea</name>
    <dbReference type="NCBI Taxonomy" id="2508867"/>
    <lineage>
        <taxon>Bacteria</taxon>
        <taxon>Pseudomonadati</taxon>
        <taxon>Bacteroidota</taxon>
        <taxon>Bacteroidia</taxon>
        <taxon>Bacteroidales</taxon>
        <taxon>Prevotellaceae</taxon>
        <taxon>Prevotella</taxon>
    </lineage>
</organism>
<protein>
    <recommendedName>
        <fullName evidence="4">Lipocalin-like domain-containing protein</fullName>
    </recommendedName>
</protein>
<keyword evidence="1" id="KW-0732">Signal</keyword>
<feature type="chain" id="PRO_5022882476" description="Lipocalin-like domain-containing protein" evidence="1">
    <location>
        <begin position="20"/>
        <end position="247"/>
    </location>
</feature>
<dbReference type="AlphaFoldDB" id="A0A5C8GE52"/>
<feature type="signal peptide" evidence="1">
    <location>
        <begin position="1"/>
        <end position="19"/>
    </location>
</feature>
<proteinExistence type="predicted"/>
<accession>A0A5C8GE52</accession>
<dbReference type="EMBL" id="SDIK01000062">
    <property type="protein sequence ID" value="TXJ60170.1"/>
    <property type="molecule type" value="Genomic_DNA"/>
</dbReference>
<dbReference type="RefSeq" id="WP_130829860.1">
    <property type="nucleotide sequence ID" value="NZ_SDIK01000062.1"/>
</dbReference>
<keyword evidence="3" id="KW-1185">Reference proteome</keyword>
<dbReference type="Proteomes" id="UP000321612">
    <property type="component" value="Unassembled WGS sequence"/>
</dbReference>
<evidence type="ECO:0008006" key="4">
    <source>
        <dbReference type="Google" id="ProtNLM"/>
    </source>
</evidence>
<gene>
    <name evidence="2" type="ORF">ETF27_08550</name>
</gene>
<evidence type="ECO:0000313" key="3">
    <source>
        <dbReference type="Proteomes" id="UP000321612"/>
    </source>
</evidence>